<feature type="transmembrane region" description="Helical" evidence="17">
    <location>
        <begin position="542"/>
        <end position="562"/>
    </location>
</feature>
<comment type="function">
    <text evidence="1 17">Probable transporter of a GTP-driven Fe(2+) uptake system.</text>
</comment>
<dbReference type="Pfam" id="PF02421">
    <property type="entry name" value="FeoB_N"/>
    <property type="match status" value="1"/>
</dbReference>
<feature type="transmembrane region" description="Helical" evidence="17">
    <location>
        <begin position="386"/>
        <end position="408"/>
    </location>
</feature>
<feature type="transmembrane region" description="Helical" evidence="17">
    <location>
        <begin position="595"/>
        <end position="617"/>
    </location>
</feature>
<protein>
    <recommendedName>
        <fullName evidence="14 17">Ferrous iron transport protein B</fullName>
    </recommendedName>
</protein>
<name>A0AAV4LED5_9BACL</name>
<dbReference type="NCBIfam" id="TIGR00437">
    <property type="entry name" value="feoB"/>
    <property type="match status" value="1"/>
</dbReference>
<dbReference type="InterPro" id="IPR003373">
    <property type="entry name" value="Fe2_transport_prot-B"/>
</dbReference>
<feature type="binding site" evidence="16">
    <location>
        <position position="24"/>
    </location>
    <ligand>
        <name>Mg(2+)</name>
        <dbReference type="ChEBI" id="CHEBI:18420"/>
        <label>2</label>
    </ligand>
</feature>
<dbReference type="PRINTS" id="PR00326">
    <property type="entry name" value="GTP1OBG"/>
</dbReference>
<feature type="transmembrane region" description="Helical" evidence="17">
    <location>
        <begin position="280"/>
        <end position="301"/>
    </location>
</feature>
<comment type="similarity">
    <text evidence="17">Belongs to the TRAFAC class TrmE-Era-EngA-EngB-Septin-like GTPase superfamily. FeoB GTPase (TC 9.A.8) family.</text>
</comment>
<dbReference type="PANTHER" id="PTHR43185:SF1">
    <property type="entry name" value="FE(2+) TRANSPORTER FEOB"/>
    <property type="match status" value="1"/>
</dbReference>
<dbReference type="InterPro" id="IPR011640">
    <property type="entry name" value="Fe2_transport_prot_B_C"/>
</dbReference>
<evidence type="ECO:0000256" key="9">
    <source>
        <dbReference type="ARBA" id="ARBA00022989"/>
    </source>
</evidence>
<sequence length="664" mass="74310">MVQTIALAGNPNAGKTSLFNLLTGTRQYVGNWPGVTVEKKEGWVKGLSSRMLIDLPGVYSLSAQSLEEKVAISYLLQESPHVILNIVDASNLERNLYLSVQLLEMGLPSIVALNMMDVAVSRGLQIDEKKLAQKLGVPVIPMIARKGKGRQQLLEWLEKEEPTCSRLIVPYPEQVERAINELIVLLDSAKLNLKASVRWIATMWLERNETIEQVIRQNVDPSVIERMELVRQRLGDTVDHQIRNARYTWIETLLREVTTQRRTVERTWSDRIDSLILHRYLGIPIFLLFMFMIFQITFSWIGTSLSDQLDTFISGPVTDWLHNALMKMGSPDWFTQLMTDGVLAGVGAVLVFIPQIAILFLCLSFLEDSGYMARAAILMDRFMQAIGLNGKAFIPLILGFGCNVPAIMATRTLEDHKGRMVTALISPFMSCSARLSVYSLFVSSFFNRGKAEVVFLLYVTGIIMAILTAYLFKKFLKADEGMFVMELPPYRAPMIKSLFLHTWDKAKGFVRKAGTIIFGMSVLIWFLGNFSFHGVTPMNESFLATIGGLIAPLFAPMGFATWQAGVSLITGFLAKEVVVSTMSIVYGAGDTDGSLGALLQGAFTPAAALSFLFFVLLYTPCVSTVATLKRETGSWKWTLISVLYSFSLAWIISFFVYQVARWMF</sequence>
<feature type="binding site" evidence="15">
    <location>
        <begin position="9"/>
        <end position="16"/>
    </location>
    <ligand>
        <name>GTP</name>
        <dbReference type="ChEBI" id="CHEBI:37565"/>
        <label>1</label>
    </ligand>
</feature>
<dbReference type="FunFam" id="3.40.50.300:FF:000426">
    <property type="entry name" value="Ferrous iron transport protein B"/>
    <property type="match status" value="1"/>
</dbReference>
<dbReference type="RefSeq" id="WP_282199322.1">
    <property type="nucleotide sequence ID" value="NZ_BOQE01000001.1"/>
</dbReference>
<dbReference type="Proteomes" id="UP001057291">
    <property type="component" value="Unassembled WGS sequence"/>
</dbReference>
<feature type="transmembrane region" description="Helical" evidence="17">
    <location>
        <begin position="509"/>
        <end position="530"/>
    </location>
</feature>
<evidence type="ECO:0000256" key="8">
    <source>
        <dbReference type="ARBA" id="ARBA00022741"/>
    </source>
</evidence>
<dbReference type="Gene3D" id="3.40.50.300">
    <property type="entry name" value="P-loop containing nucleotide triphosphate hydrolases"/>
    <property type="match status" value="1"/>
</dbReference>
<keyword evidence="20" id="KW-1185">Reference proteome</keyword>
<dbReference type="PANTHER" id="PTHR43185">
    <property type="entry name" value="FERROUS IRON TRANSPORT PROTEIN B"/>
    <property type="match status" value="1"/>
</dbReference>
<keyword evidence="7 17" id="KW-0812">Transmembrane</keyword>
<keyword evidence="6" id="KW-0997">Cell inner membrane</keyword>
<feature type="binding site" evidence="15">
    <location>
        <begin position="34"/>
        <end position="38"/>
    </location>
    <ligand>
        <name>GTP</name>
        <dbReference type="ChEBI" id="CHEBI:37565"/>
        <label>1</label>
    </ligand>
</feature>
<proteinExistence type="inferred from homology"/>
<evidence type="ECO:0000256" key="6">
    <source>
        <dbReference type="ARBA" id="ARBA00022519"/>
    </source>
</evidence>
<feature type="transmembrane region" description="Helical" evidence="17">
    <location>
        <begin position="453"/>
        <end position="472"/>
    </location>
</feature>
<dbReference type="Pfam" id="PF17910">
    <property type="entry name" value="FeoB_Cyto"/>
    <property type="match status" value="1"/>
</dbReference>
<comment type="subcellular location">
    <subcellularLocation>
        <location evidence="2">Cell inner membrane</location>
        <topology evidence="2">Multi-pass membrane protein</topology>
    </subcellularLocation>
    <subcellularLocation>
        <location evidence="17">Cell membrane</location>
        <topology evidence="17">Multi-pass membrane protein</topology>
    </subcellularLocation>
</comment>
<dbReference type="InterPro" id="IPR050860">
    <property type="entry name" value="FeoB_GTPase"/>
</dbReference>
<keyword evidence="3 17" id="KW-0813">Transport</keyword>
<keyword evidence="16" id="KW-0479">Metal-binding</keyword>
<dbReference type="PROSITE" id="PS51711">
    <property type="entry name" value="G_FEOB"/>
    <property type="match status" value="1"/>
</dbReference>
<evidence type="ECO:0000256" key="15">
    <source>
        <dbReference type="PIRSR" id="PIRSR603373-1"/>
    </source>
</evidence>
<dbReference type="GO" id="GO:0005886">
    <property type="term" value="C:plasma membrane"/>
    <property type="evidence" value="ECO:0007669"/>
    <property type="project" value="UniProtKB-SubCell"/>
</dbReference>
<dbReference type="GO" id="GO:0005525">
    <property type="term" value="F:GTP binding"/>
    <property type="evidence" value="ECO:0007669"/>
    <property type="project" value="UniProtKB-KW"/>
</dbReference>
<organism evidence="19 20">
    <name type="scientific">Collibacillus ludicampi</name>
    <dbReference type="NCBI Taxonomy" id="2771369"/>
    <lineage>
        <taxon>Bacteria</taxon>
        <taxon>Bacillati</taxon>
        <taxon>Bacillota</taxon>
        <taxon>Bacilli</taxon>
        <taxon>Bacillales</taxon>
        <taxon>Alicyclobacillaceae</taxon>
        <taxon>Collibacillus</taxon>
    </lineage>
</organism>
<evidence type="ECO:0000256" key="17">
    <source>
        <dbReference type="RuleBase" id="RU362098"/>
    </source>
</evidence>
<evidence type="ECO:0000256" key="2">
    <source>
        <dbReference type="ARBA" id="ARBA00004429"/>
    </source>
</evidence>
<evidence type="ECO:0000256" key="10">
    <source>
        <dbReference type="ARBA" id="ARBA00023004"/>
    </source>
</evidence>
<dbReference type="AlphaFoldDB" id="A0AAV4LED5"/>
<dbReference type="Pfam" id="PF07664">
    <property type="entry name" value="FeoB_C"/>
    <property type="match status" value="1"/>
</dbReference>
<evidence type="ECO:0000256" key="4">
    <source>
        <dbReference type="ARBA" id="ARBA00022475"/>
    </source>
</evidence>
<dbReference type="GO" id="GO:0015093">
    <property type="term" value="F:ferrous iron transmembrane transporter activity"/>
    <property type="evidence" value="ECO:0007669"/>
    <property type="project" value="UniProtKB-UniRule"/>
</dbReference>
<feature type="binding site" evidence="15">
    <location>
        <begin position="54"/>
        <end position="57"/>
    </location>
    <ligand>
        <name>GTP</name>
        <dbReference type="ChEBI" id="CHEBI:37565"/>
        <label>1</label>
    </ligand>
</feature>
<dbReference type="InterPro" id="IPR041069">
    <property type="entry name" value="FeoB_Cyto"/>
</dbReference>
<keyword evidence="5 17" id="KW-0410">Iron transport</keyword>
<keyword evidence="16" id="KW-0460">Magnesium</keyword>
<dbReference type="InterPro" id="IPR030389">
    <property type="entry name" value="G_FEOB_dom"/>
</dbReference>
<keyword evidence="13 17" id="KW-0472">Membrane</keyword>
<feature type="transmembrane region" description="Helical" evidence="17">
    <location>
        <begin position="342"/>
        <end position="366"/>
    </location>
</feature>
<dbReference type="SUPFAM" id="SSF52540">
    <property type="entry name" value="P-loop containing nucleoside triphosphate hydrolases"/>
    <property type="match status" value="1"/>
</dbReference>
<gene>
    <name evidence="19" type="primary">feoB</name>
    <name evidence="19" type="ORF">DNHGIG_17410</name>
</gene>
<evidence type="ECO:0000256" key="12">
    <source>
        <dbReference type="ARBA" id="ARBA00023134"/>
    </source>
</evidence>
<reference evidence="19" key="1">
    <citation type="journal article" date="2023" name="Int. J. Syst. Evol. Microbiol.">
        <title>Collibacillus ludicampi gen. nov., sp. nov., a new soil bacterium of the family Alicyclobacillaceae.</title>
        <authorList>
            <person name="Jojima T."/>
            <person name="Ioku Y."/>
            <person name="Fukuta Y."/>
            <person name="Shirasaka N."/>
            <person name="Matsumura Y."/>
            <person name="Mori M."/>
        </authorList>
    </citation>
    <scope>NUCLEOTIDE SEQUENCE</scope>
    <source>
        <strain evidence="19">TP075</strain>
    </source>
</reference>
<feature type="binding site" evidence="15">
    <location>
        <begin position="114"/>
        <end position="117"/>
    </location>
    <ligand>
        <name>GTP</name>
        <dbReference type="ChEBI" id="CHEBI:37565"/>
        <label>1</label>
    </ligand>
</feature>
<feature type="transmembrane region" description="Helical" evidence="17">
    <location>
        <begin position="420"/>
        <end position="441"/>
    </location>
</feature>
<keyword evidence="8 15" id="KW-0547">Nucleotide-binding</keyword>
<comment type="caution">
    <text evidence="19">The sequence shown here is derived from an EMBL/GenBank/DDBJ whole genome shotgun (WGS) entry which is preliminary data.</text>
</comment>
<keyword evidence="11" id="KW-0406">Ion transport</keyword>
<dbReference type="InterPro" id="IPR027417">
    <property type="entry name" value="P-loop_NTPase"/>
</dbReference>
<dbReference type="GO" id="GO:0046872">
    <property type="term" value="F:metal ion binding"/>
    <property type="evidence" value="ECO:0007669"/>
    <property type="project" value="UniProtKB-KW"/>
</dbReference>
<evidence type="ECO:0000313" key="19">
    <source>
        <dbReference type="EMBL" id="GIM46192.1"/>
    </source>
</evidence>
<dbReference type="EMBL" id="BOQE01000001">
    <property type="protein sequence ID" value="GIM46192.1"/>
    <property type="molecule type" value="Genomic_DNA"/>
</dbReference>
<feature type="binding site" evidence="16">
    <location>
        <position position="23"/>
    </location>
    <ligand>
        <name>Mg(2+)</name>
        <dbReference type="ChEBI" id="CHEBI:18420"/>
        <label>2</label>
    </ligand>
</feature>
<evidence type="ECO:0000259" key="18">
    <source>
        <dbReference type="PROSITE" id="PS51711"/>
    </source>
</evidence>
<evidence type="ECO:0000256" key="5">
    <source>
        <dbReference type="ARBA" id="ARBA00022496"/>
    </source>
</evidence>
<feature type="domain" description="FeoB-type G" evidence="18">
    <location>
        <begin position="2"/>
        <end position="163"/>
    </location>
</feature>
<keyword evidence="10 17" id="KW-0408">Iron</keyword>
<dbReference type="InterPro" id="IPR006073">
    <property type="entry name" value="GTP-bd"/>
</dbReference>
<dbReference type="InterPro" id="IPR011642">
    <property type="entry name" value="Gate_dom"/>
</dbReference>
<evidence type="ECO:0000256" key="13">
    <source>
        <dbReference type="ARBA" id="ARBA00023136"/>
    </source>
</evidence>
<evidence type="ECO:0000256" key="16">
    <source>
        <dbReference type="PIRSR" id="PIRSR603373-2"/>
    </source>
</evidence>
<keyword evidence="4" id="KW-1003">Cell membrane</keyword>
<evidence type="ECO:0000256" key="1">
    <source>
        <dbReference type="ARBA" id="ARBA00003926"/>
    </source>
</evidence>
<evidence type="ECO:0000256" key="11">
    <source>
        <dbReference type="ARBA" id="ARBA00023065"/>
    </source>
</evidence>
<accession>A0AAV4LED5</accession>
<keyword evidence="12 15" id="KW-0342">GTP-binding</keyword>
<evidence type="ECO:0000256" key="7">
    <source>
        <dbReference type="ARBA" id="ARBA00022692"/>
    </source>
</evidence>
<evidence type="ECO:0000256" key="3">
    <source>
        <dbReference type="ARBA" id="ARBA00022448"/>
    </source>
</evidence>
<dbReference type="CDD" id="cd01879">
    <property type="entry name" value="FeoB"/>
    <property type="match status" value="1"/>
</dbReference>
<dbReference type="Gene3D" id="1.10.287.1770">
    <property type="match status" value="1"/>
</dbReference>
<keyword evidence="9 17" id="KW-1133">Transmembrane helix</keyword>
<feature type="transmembrane region" description="Helical" evidence="17">
    <location>
        <begin position="637"/>
        <end position="657"/>
    </location>
</feature>
<evidence type="ECO:0000313" key="20">
    <source>
        <dbReference type="Proteomes" id="UP001057291"/>
    </source>
</evidence>
<evidence type="ECO:0000256" key="14">
    <source>
        <dbReference type="NCBIfam" id="TIGR00437"/>
    </source>
</evidence>
<feature type="binding site" evidence="16">
    <location>
        <position position="20"/>
    </location>
    <ligand>
        <name>Mg(2+)</name>
        <dbReference type="ChEBI" id="CHEBI:18420"/>
        <label>2</label>
    </ligand>
</feature>
<dbReference type="Pfam" id="PF07670">
    <property type="entry name" value="Gate"/>
    <property type="match status" value="2"/>
</dbReference>